<dbReference type="GO" id="GO:0003677">
    <property type="term" value="F:DNA binding"/>
    <property type="evidence" value="ECO:0007669"/>
    <property type="project" value="UniProtKB-KW"/>
</dbReference>
<dbReference type="GO" id="GO:0006310">
    <property type="term" value="P:DNA recombination"/>
    <property type="evidence" value="ECO:0007669"/>
    <property type="project" value="TreeGrafter"/>
</dbReference>
<reference evidence="5" key="1">
    <citation type="submission" date="2018-05" db="EMBL/GenBank/DDBJ databases">
        <authorList>
            <person name="Lanie J.A."/>
            <person name="Ng W.-L."/>
            <person name="Kazmierczak K.M."/>
            <person name="Andrzejewski T.M."/>
            <person name="Davidsen T.M."/>
            <person name="Wayne K.J."/>
            <person name="Tettelin H."/>
            <person name="Glass J.I."/>
            <person name="Rusch D."/>
            <person name="Podicherti R."/>
            <person name="Tsui H.-C.T."/>
            <person name="Winkler M.E."/>
        </authorList>
    </citation>
    <scope>NUCLEOTIDE SEQUENCE</scope>
</reference>
<protein>
    <recommendedName>
        <fullName evidence="4">Primosomal protein N' 3' DNA-binding domain-containing protein</fullName>
    </recommendedName>
</protein>
<evidence type="ECO:0000256" key="2">
    <source>
        <dbReference type="ARBA" id="ARBA00022840"/>
    </source>
</evidence>
<dbReference type="Gene3D" id="3.40.1440.60">
    <property type="entry name" value="PriA, 3(prime) DNA-binding domain"/>
    <property type="match status" value="1"/>
</dbReference>
<keyword evidence="1" id="KW-0547">Nucleotide-binding</keyword>
<feature type="domain" description="Primosomal protein N' 3' DNA-binding" evidence="4">
    <location>
        <begin position="9"/>
        <end position="108"/>
    </location>
</feature>
<dbReference type="Pfam" id="PF17764">
    <property type="entry name" value="PriA_3primeBD"/>
    <property type="match status" value="1"/>
</dbReference>
<dbReference type="EMBL" id="UINC01208790">
    <property type="protein sequence ID" value="SVE31508.1"/>
    <property type="molecule type" value="Genomic_DNA"/>
</dbReference>
<dbReference type="GO" id="GO:0006302">
    <property type="term" value="P:double-strand break repair"/>
    <property type="evidence" value="ECO:0007669"/>
    <property type="project" value="TreeGrafter"/>
</dbReference>
<keyword evidence="3" id="KW-0238">DNA-binding</keyword>
<dbReference type="PANTHER" id="PTHR30580:SF0">
    <property type="entry name" value="PRIMOSOMAL PROTEIN N"/>
    <property type="match status" value="1"/>
</dbReference>
<dbReference type="PANTHER" id="PTHR30580">
    <property type="entry name" value="PRIMOSOMAL PROTEIN N"/>
    <property type="match status" value="1"/>
</dbReference>
<accession>A0A383CIT4</accession>
<evidence type="ECO:0000256" key="1">
    <source>
        <dbReference type="ARBA" id="ARBA00022741"/>
    </source>
</evidence>
<evidence type="ECO:0000313" key="5">
    <source>
        <dbReference type="EMBL" id="SVE31508.1"/>
    </source>
</evidence>
<dbReference type="InterPro" id="IPR041222">
    <property type="entry name" value="PriA_3primeBD"/>
</dbReference>
<proteinExistence type="predicted"/>
<sequence length="192" mass="21868">MTVKNIFLSVAIPTPLRCLFDYLPDKNTNHKILKPGLRVSVSFGRQKNVTGFIVSINNKTDHPEHKLKRINNILDDCPIINTEHLNLLLWASNYYHHPIGEVIHNALPALLRKNNSITNYEDSFWSLSKNNSLPNVNSKKISPTQIKILGHLKKSKVSISQFDLNKIFPGAKRSLNALEKRGLIRKETKKNS</sequence>
<name>A0A383CIT4_9ZZZZ</name>
<feature type="non-terminal residue" evidence="5">
    <location>
        <position position="192"/>
    </location>
</feature>
<organism evidence="5">
    <name type="scientific">marine metagenome</name>
    <dbReference type="NCBI Taxonomy" id="408172"/>
    <lineage>
        <taxon>unclassified sequences</taxon>
        <taxon>metagenomes</taxon>
        <taxon>ecological metagenomes</taxon>
    </lineage>
</organism>
<gene>
    <name evidence="5" type="ORF">METZ01_LOCUS484362</name>
</gene>
<evidence type="ECO:0000256" key="3">
    <source>
        <dbReference type="ARBA" id="ARBA00023125"/>
    </source>
</evidence>
<keyword evidence="2" id="KW-0067">ATP-binding</keyword>
<dbReference type="InterPro" id="IPR042115">
    <property type="entry name" value="PriA_3primeBD_sf"/>
</dbReference>
<dbReference type="GO" id="GO:0043138">
    <property type="term" value="F:3'-5' DNA helicase activity"/>
    <property type="evidence" value="ECO:0007669"/>
    <property type="project" value="TreeGrafter"/>
</dbReference>
<dbReference type="AlphaFoldDB" id="A0A383CIT4"/>
<dbReference type="FunFam" id="3.40.1440.60:FF:000001">
    <property type="entry name" value="Primosomal protein N"/>
    <property type="match status" value="1"/>
</dbReference>
<dbReference type="GO" id="GO:0006270">
    <property type="term" value="P:DNA replication initiation"/>
    <property type="evidence" value="ECO:0007669"/>
    <property type="project" value="TreeGrafter"/>
</dbReference>
<evidence type="ECO:0000259" key="4">
    <source>
        <dbReference type="Pfam" id="PF17764"/>
    </source>
</evidence>
<dbReference type="GO" id="GO:0005524">
    <property type="term" value="F:ATP binding"/>
    <property type="evidence" value="ECO:0007669"/>
    <property type="project" value="UniProtKB-KW"/>
</dbReference>